<proteinExistence type="predicted"/>
<comment type="caution">
    <text evidence="2">The sequence shown here is derived from an EMBL/GenBank/DDBJ whole genome shotgun (WGS) entry which is preliminary data.</text>
</comment>
<name>A0ABR2E938_9ROSI</name>
<organism evidence="2 3">
    <name type="scientific">Hibiscus sabdariffa</name>
    <name type="common">roselle</name>
    <dbReference type="NCBI Taxonomy" id="183260"/>
    <lineage>
        <taxon>Eukaryota</taxon>
        <taxon>Viridiplantae</taxon>
        <taxon>Streptophyta</taxon>
        <taxon>Embryophyta</taxon>
        <taxon>Tracheophyta</taxon>
        <taxon>Spermatophyta</taxon>
        <taxon>Magnoliopsida</taxon>
        <taxon>eudicotyledons</taxon>
        <taxon>Gunneridae</taxon>
        <taxon>Pentapetalae</taxon>
        <taxon>rosids</taxon>
        <taxon>malvids</taxon>
        <taxon>Malvales</taxon>
        <taxon>Malvaceae</taxon>
        <taxon>Malvoideae</taxon>
        <taxon>Hibiscus</taxon>
    </lineage>
</organism>
<evidence type="ECO:0000313" key="3">
    <source>
        <dbReference type="Proteomes" id="UP001472677"/>
    </source>
</evidence>
<keyword evidence="3" id="KW-1185">Reference proteome</keyword>
<evidence type="ECO:0000313" key="2">
    <source>
        <dbReference type="EMBL" id="KAK8554374.1"/>
    </source>
</evidence>
<dbReference type="EMBL" id="JBBPBM010000019">
    <property type="protein sequence ID" value="KAK8554374.1"/>
    <property type="molecule type" value="Genomic_DNA"/>
</dbReference>
<accession>A0ABR2E938</accession>
<sequence>MRASTTWIRDEKLLLKTKIPIAKSHPCQLKDKQAGDPSSNSDDLSFGKKLLNQAGDVNIAPGPLHSEAGIISDQRLG</sequence>
<dbReference type="Proteomes" id="UP001472677">
    <property type="component" value="Unassembled WGS sequence"/>
</dbReference>
<protein>
    <submittedName>
        <fullName evidence="2">Uncharacterized protein</fullName>
    </submittedName>
</protein>
<feature type="region of interest" description="Disordered" evidence="1">
    <location>
        <begin position="25"/>
        <end position="77"/>
    </location>
</feature>
<reference evidence="2 3" key="1">
    <citation type="journal article" date="2024" name="G3 (Bethesda)">
        <title>Genome assembly of Hibiscus sabdariffa L. provides insights into metabolisms of medicinal natural products.</title>
        <authorList>
            <person name="Kim T."/>
        </authorList>
    </citation>
    <scope>NUCLEOTIDE SEQUENCE [LARGE SCALE GENOMIC DNA]</scope>
    <source>
        <strain evidence="2">TK-2024</strain>
        <tissue evidence="2">Old leaves</tissue>
    </source>
</reference>
<evidence type="ECO:0000256" key="1">
    <source>
        <dbReference type="SAM" id="MobiDB-lite"/>
    </source>
</evidence>
<gene>
    <name evidence="2" type="ORF">V6N12_031338</name>
</gene>